<reference evidence="7" key="1">
    <citation type="submission" date="2014-07" db="EMBL/GenBank/DDBJ databases">
        <authorList>
            <person name="Hornung V.Bastian."/>
        </authorList>
    </citation>
    <scope>NUCLEOTIDE SEQUENCE</scope>
    <source>
        <strain evidence="7">PCE-S</strain>
    </source>
</reference>
<gene>
    <name evidence="7" type="ORF">DPCES_0323</name>
</gene>
<dbReference type="EMBL" id="LK996017">
    <property type="protein sequence ID" value="CDX00210.1"/>
    <property type="molecule type" value="Genomic_DNA"/>
</dbReference>
<evidence type="ECO:0000259" key="6">
    <source>
        <dbReference type="PROSITE" id="PS51296"/>
    </source>
</evidence>
<keyword evidence="5" id="KW-1015">Disulfide bond</keyword>
<dbReference type="Gene3D" id="3.30.9.10">
    <property type="entry name" value="D-Amino Acid Oxidase, subunit A, domain 2"/>
    <property type="match status" value="1"/>
</dbReference>
<dbReference type="GO" id="GO:0016020">
    <property type="term" value="C:membrane"/>
    <property type="evidence" value="ECO:0007669"/>
    <property type="project" value="InterPro"/>
</dbReference>
<accession>A0A098AVR2</accession>
<proteinExistence type="predicted"/>
<protein>
    <submittedName>
        <fullName evidence="7">FAD dependent oxidoreductase</fullName>
    </submittedName>
</protein>
<dbReference type="GO" id="GO:0046872">
    <property type="term" value="F:metal ion binding"/>
    <property type="evidence" value="ECO:0007669"/>
    <property type="project" value="UniProtKB-KW"/>
</dbReference>
<keyword evidence="4" id="KW-0411">Iron-sulfur</keyword>
<dbReference type="RefSeq" id="WP_208925177.1">
    <property type="nucleotide sequence ID" value="NZ_LK996017.1"/>
</dbReference>
<dbReference type="GO" id="GO:0005737">
    <property type="term" value="C:cytoplasm"/>
    <property type="evidence" value="ECO:0007669"/>
    <property type="project" value="TreeGrafter"/>
</dbReference>
<name>A0A098AVR2_DESHA</name>
<dbReference type="GO" id="GO:0016705">
    <property type="term" value="F:oxidoreductase activity, acting on paired donors, with incorporation or reduction of molecular oxygen"/>
    <property type="evidence" value="ECO:0007669"/>
    <property type="project" value="UniProtKB-ARBA"/>
</dbReference>
<dbReference type="Pfam" id="PF00355">
    <property type="entry name" value="Rieske"/>
    <property type="match status" value="1"/>
</dbReference>
<sequence length="513" mass="56994">MKIDHTKGKYYLDKSQGTPPSFWLDSTPKTNYPSLTGDISVDAVVIGGGMAGISSAYLLTQEGLKVAVLETDRILQGTTAYTTAKLTSQHGLIYDKLLGQIGAEKARQYAEANESAIDFVAKLVEREAIDCDFTRQPAYIYTQQNKSKEKLEKEMKAAQQCGIDAHYVTELDLPLAVKGALRFDQQAQFHPRKYLLALAGKIAEKGGHIFEQTKAVDIRGDGPFIVLTQQGSRVKADYVVMACHYPFNILPGLYVSRIYQEREYAVVVKAKEAFPGGMYINAEEPARSLRGLPTPDGERILIVGEKHRTGHGKNLTEHYKNLMEFAQGLFTVEEFPYYWSTQDCTTLDDLPYIGPISRSKPNLLIATGFRKWGMTHGTVAALIIRDRIVRGASPWQEVYAPSRSISLNFAASFMANSSLLAFDLVAGKLMRGKEIYSLRPGEAVIANMDGRRVGLYMDSEANLHRVDTTCPHLGCEVQWNDAELSWDCPCHGSRYDVDGNPIEGPTLKPLAKY</sequence>
<evidence type="ECO:0000256" key="5">
    <source>
        <dbReference type="ARBA" id="ARBA00023157"/>
    </source>
</evidence>
<dbReference type="SUPFAM" id="SSF51905">
    <property type="entry name" value="FAD/NAD(P)-binding domain"/>
    <property type="match status" value="1"/>
</dbReference>
<dbReference type="GO" id="GO:0004497">
    <property type="term" value="F:monooxygenase activity"/>
    <property type="evidence" value="ECO:0007669"/>
    <property type="project" value="UniProtKB-ARBA"/>
</dbReference>
<evidence type="ECO:0000256" key="4">
    <source>
        <dbReference type="ARBA" id="ARBA00023014"/>
    </source>
</evidence>
<dbReference type="PANTHER" id="PTHR13847">
    <property type="entry name" value="SARCOSINE DEHYDROGENASE-RELATED"/>
    <property type="match status" value="1"/>
</dbReference>
<dbReference type="InterPro" id="IPR005805">
    <property type="entry name" value="Rieske_Fe-S_prot_C"/>
</dbReference>
<dbReference type="SUPFAM" id="SSF50022">
    <property type="entry name" value="ISP domain"/>
    <property type="match status" value="1"/>
</dbReference>
<keyword evidence="1" id="KW-0001">2Fe-2S</keyword>
<dbReference type="InterPro" id="IPR036188">
    <property type="entry name" value="FAD/NAD-bd_sf"/>
</dbReference>
<dbReference type="Gene3D" id="3.50.50.60">
    <property type="entry name" value="FAD/NAD(P)-binding domain"/>
    <property type="match status" value="1"/>
</dbReference>
<organism evidence="7">
    <name type="scientific">Desulfitobacterium hafniense</name>
    <name type="common">Desulfitobacterium frappieri</name>
    <dbReference type="NCBI Taxonomy" id="49338"/>
    <lineage>
        <taxon>Bacteria</taxon>
        <taxon>Bacillati</taxon>
        <taxon>Bacillota</taxon>
        <taxon>Clostridia</taxon>
        <taxon>Eubacteriales</taxon>
        <taxon>Desulfitobacteriaceae</taxon>
        <taxon>Desulfitobacterium</taxon>
    </lineage>
</organism>
<dbReference type="Pfam" id="PF01266">
    <property type="entry name" value="DAO"/>
    <property type="match status" value="1"/>
</dbReference>
<keyword evidence="3" id="KW-0408">Iron</keyword>
<dbReference type="PANTHER" id="PTHR13847:SF274">
    <property type="entry name" value="RIESKE 2FE-2S IRON-SULFUR PROTEIN YHFW-RELATED"/>
    <property type="match status" value="1"/>
</dbReference>
<dbReference type="PRINTS" id="PR00162">
    <property type="entry name" value="RIESKE"/>
</dbReference>
<dbReference type="InterPro" id="IPR006076">
    <property type="entry name" value="FAD-dep_OxRdtase"/>
</dbReference>
<evidence type="ECO:0000256" key="1">
    <source>
        <dbReference type="ARBA" id="ARBA00022714"/>
    </source>
</evidence>
<dbReference type="GO" id="GO:0051537">
    <property type="term" value="F:2 iron, 2 sulfur cluster binding"/>
    <property type="evidence" value="ECO:0007669"/>
    <property type="project" value="UniProtKB-KW"/>
</dbReference>
<dbReference type="PATRIC" id="fig|49338.4.peg.344"/>
<evidence type="ECO:0000313" key="7">
    <source>
        <dbReference type="EMBL" id="CDX00210.1"/>
    </source>
</evidence>
<feature type="domain" description="Rieske" evidence="6">
    <location>
        <begin position="437"/>
        <end position="513"/>
    </location>
</feature>
<keyword evidence="2" id="KW-0479">Metal-binding</keyword>
<dbReference type="Gene3D" id="2.102.10.10">
    <property type="entry name" value="Rieske [2Fe-2S] iron-sulphur domain"/>
    <property type="match status" value="1"/>
</dbReference>
<dbReference type="PROSITE" id="PS51296">
    <property type="entry name" value="RIESKE"/>
    <property type="match status" value="1"/>
</dbReference>
<dbReference type="InterPro" id="IPR017941">
    <property type="entry name" value="Rieske_2Fe-2S"/>
</dbReference>
<evidence type="ECO:0000256" key="3">
    <source>
        <dbReference type="ARBA" id="ARBA00023004"/>
    </source>
</evidence>
<dbReference type="AlphaFoldDB" id="A0A098AVR2"/>
<evidence type="ECO:0000256" key="2">
    <source>
        <dbReference type="ARBA" id="ARBA00022723"/>
    </source>
</evidence>
<dbReference type="InterPro" id="IPR036922">
    <property type="entry name" value="Rieske_2Fe-2S_sf"/>
</dbReference>